<sequence length="177" mass="19291">MRLFTALALPDEIAPPLLLMQAGVPGARWQKREQLHLTLRFIGEVDGAQATAIDDALATIAVPSFTLELKGVGSFGGKIPRDLWAGAAPSEPLVHLNRKIESALQRIGLEPEARKFTPHVTLARLKNSPRGAVMDYLTDHALYASTPFTVTAFCLYSSKLTSDGSIYRVEKEYGLTS</sequence>
<dbReference type="EC" id="3.1.4.58" evidence="2"/>
<proteinExistence type="inferred from homology"/>
<dbReference type="Gene3D" id="3.90.1140.10">
    <property type="entry name" value="Cyclic phosphodiesterase"/>
    <property type="match status" value="1"/>
</dbReference>
<keyword evidence="1 2" id="KW-0378">Hydrolase</keyword>
<dbReference type="HAMAP" id="MF_01940">
    <property type="entry name" value="RNA_CPDase"/>
    <property type="match status" value="1"/>
</dbReference>
<feature type="short sequence motif" description="HXTX 1" evidence="2">
    <location>
        <begin position="36"/>
        <end position="39"/>
    </location>
</feature>
<dbReference type="RefSeq" id="WP_166931056.1">
    <property type="nucleotide sequence ID" value="NZ_BAAADD010000001.1"/>
</dbReference>
<dbReference type="EMBL" id="BAAADD010000001">
    <property type="protein sequence ID" value="GAA0558917.1"/>
    <property type="molecule type" value="Genomic_DNA"/>
</dbReference>
<evidence type="ECO:0000256" key="2">
    <source>
        <dbReference type="HAMAP-Rule" id="MF_01940"/>
    </source>
</evidence>
<dbReference type="Pfam" id="PF13563">
    <property type="entry name" value="2_5_RNA_ligase2"/>
    <property type="match status" value="1"/>
</dbReference>
<comment type="caution">
    <text evidence="3">The sequence shown here is derived from an EMBL/GenBank/DDBJ whole genome shotgun (WGS) entry which is preliminary data.</text>
</comment>
<feature type="short sequence motif" description="HXTX 2" evidence="2">
    <location>
        <begin position="119"/>
        <end position="122"/>
    </location>
</feature>
<dbReference type="InterPro" id="IPR009097">
    <property type="entry name" value="Cyclic_Pdiesterase"/>
</dbReference>
<dbReference type="Proteomes" id="UP001499951">
    <property type="component" value="Unassembled WGS sequence"/>
</dbReference>
<dbReference type="InterPro" id="IPR004175">
    <property type="entry name" value="RNA_CPDase"/>
</dbReference>
<keyword evidence="4" id="KW-1185">Reference proteome</keyword>
<gene>
    <name evidence="3" type="primary">thpR</name>
    <name evidence="3" type="ORF">GCM10008942_04240</name>
</gene>
<feature type="active site" description="Proton donor" evidence="2">
    <location>
        <position position="36"/>
    </location>
</feature>
<dbReference type="SUPFAM" id="SSF55144">
    <property type="entry name" value="LigT-like"/>
    <property type="match status" value="1"/>
</dbReference>
<accession>A0ABN1E4I5</accession>
<comment type="function">
    <text evidence="2">Hydrolyzes RNA 2',3'-cyclic phosphodiester to an RNA 2'-phosphomonoester.</text>
</comment>
<comment type="catalytic activity">
    <reaction evidence="2">
        <text>a 3'-end 2',3'-cyclophospho-ribonucleotide-RNA + H2O = a 3'-end 2'-phospho-ribonucleotide-RNA + H(+)</text>
        <dbReference type="Rhea" id="RHEA:11828"/>
        <dbReference type="Rhea" id="RHEA-COMP:10464"/>
        <dbReference type="Rhea" id="RHEA-COMP:17353"/>
        <dbReference type="ChEBI" id="CHEBI:15377"/>
        <dbReference type="ChEBI" id="CHEBI:15378"/>
        <dbReference type="ChEBI" id="CHEBI:83064"/>
        <dbReference type="ChEBI" id="CHEBI:173113"/>
        <dbReference type="EC" id="3.1.4.58"/>
    </reaction>
</comment>
<dbReference type="PANTHER" id="PTHR35561">
    <property type="entry name" value="RNA 2',3'-CYCLIC PHOSPHODIESTERASE"/>
    <property type="match status" value="1"/>
</dbReference>
<name>A0ABN1E4I5_9PROT</name>
<feature type="active site" description="Proton acceptor" evidence="2">
    <location>
        <position position="119"/>
    </location>
</feature>
<protein>
    <recommendedName>
        <fullName evidence="2">RNA 2',3'-cyclic phosphodiesterase</fullName>
        <shortName evidence="2">RNA 2',3'-CPDase</shortName>
        <ecNumber evidence="2">3.1.4.58</ecNumber>
    </recommendedName>
</protein>
<reference evidence="3 4" key="1">
    <citation type="journal article" date="2019" name="Int. J. Syst. Evol. Microbiol.">
        <title>The Global Catalogue of Microorganisms (GCM) 10K type strain sequencing project: providing services to taxonomists for standard genome sequencing and annotation.</title>
        <authorList>
            <consortium name="The Broad Institute Genomics Platform"/>
            <consortium name="The Broad Institute Genome Sequencing Center for Infectious Disease"/>
            <person name="Wu L."/>
            <person name="Ma J."/>
        </authorList>
    </citation>
    <scope>NUCLEOTIDE SEQUENCE [LARGE SCALE GENOMIC DNA]</scope>
    <source>
        <strain evidence="3 4">JCM 15089</strain>
    </source>
</reference>
<organism evidence="3 4">
    <name type="scientific">Rhizomicrobium electricum</name>
    <dbReference type="NCBI Taxonomy" id="480070"/>
    <lineage>
        <taxon>Bacteria</taxon>
        <taxon>Pseudomonadati</taxon>
        <taxon>Pseudomonadota</taxon>
        <taxon>Alphaproteobacteria</taxon>
        <taxon>Micropepsales</taxon>
        <taxon>Micropepsaceae</taxon>
        <taxon>Rhizomicrobium</taxon>
    </lineage>
</organism>
<dbReference type="NCBIfam" id="TIGR02258">
    <property type="entry name" value="2_5_ligase"/>
    <property type="match status" value="1"/>
</dbReference>
<dbReference type="PANTHER" id="PTHR35561:SF1">
    <property type="entry name" value="RNA 2',3'-CYCLIC PHOSPHODIESTERASE"/>
    <property type="match status" value="1"/>
</dbReference>
<comment type="similarity">
    <text evidence="2">Belongs to the 2H phosphoesterase superfamily. ThpR family.</text>
</comment>
<evidence type="ECO:0000256" key="1">
    <source>
        <dbReference type="ARBA" id="ARBA00022801"/>
    </source>
</evidence>
<evidence type="ECO:0000313" key="4">
    <source>
        <dbReference type="Proteomes" id="UP001499951"/>
    </source>
</evidence>
<evidence type="ECO:0000313" key="3">
    <source>
        <dbReference type="EMBL" id="GAA0558917.1"/>
    </source>
</evidence>